<accession>A0ABV7HIA7</accession>
<evidence type="ECO:0000256" key="2">
    <source>
        <dbReference type="ARBA" id="ARBA00023235"/>
    </source>
</evidence>
<dbReference type="EMBL" id="JBHRSZ010000004">
    <property type="protein sequence ID" value="MFC3151432.1"/>
    <property type="molecule type" value="Genomic_DNA"/>
</dbReference>
<dbReference type="PANTHER" id="PTHR35530:SF2">
    <property type="entry name" value="BSL4019 PROTEIN"/>
    <property type="match status" value="1"/>
</dbReference>
<comment type="similarity">
    <text evidence="1">Belongs to the 4-oxalocrotonate tautomerase family.</text>
</comment>
<sequence>MPVITYNSVENALTEEQKEQLIQALTNAVGDVLGNKIKANAWVILNESPEGNFAIGGNPITANMLKSMQKKQGEPS</sequence>
<reference evidence="5" key="1">
    <citation type="journal article" date="2019" name="Int. J. Syst. Evol. Microbiol.">
        <title>The Global Catalogue of Microorganisms (GCM) 10K type strain sequencing project: providing services to taxonomists for standard genome sequencing and annotation.</title>
        <authorList>
            <consortium name="The Broad Institute Genomics Platform"/>
            <consortium name="The Broad Institute Genome Sequencing Center for Infectious Disease"/>
            <person name="Wu L."/>
            <person name="Ma J."/>
        </authorList>
    </citation>
    <scope>NUCLEOTIDE SEQUENCE [LARGE SCALE GENOMIC DNA]</scope>
    <source>
        <strain evidence="5">KCTC 52438</strain>
    </source>
</reference>
<keyword evidence="2" id="KW-0413">Isomerase</keyword>
<evidence type="ECO:0000313" key="5">
    <source>
        <dbReference type="Proteomes" id="UP001595476"/>
    </source>
</evidence>
<name>A0ABV7HIA7_9GAMM</name>
<comment type="caution">
    <text evidence="4">The sequence shown here is derived from an EMBL/GenBank/DDBJ whole genome shotgun (WGS) entry which is preliminary data.</text>
</comment>
<gene>
    <name evidence="4" type="ORF">ACFOEK_10380</name>
</gene>
<dbReference type="InterPro" id="IPR004370">
    <property type="entry name" value="4-OT-like_dom"/>
</dbReference>
<dbReference type="PANTHER" id="PTHR35530">
    <property type="entry name" value="TAUTOMERASE-RELATED"/>
    <property type="match status" value="1"/>
</dbReference>
<dbReference type="SUPFAM" id="SSF55331">
    <property type="entry name" value="Tautomerase/MIF"/>
    <property type="match status" value="1"/>
</dbReference>
<evidence type="ECO:0000259" key="3">
    <source>
        <dbReference type="Pfam" id="PF01361"/>
    </source>
</evidence>
<evidence type="ECO:0000313" key="4">
    <source>
        <dbReference type="EMBL" id="MFC3151432.1"/>
    </source>
</evidence>
<evidence type="ECO:0000256" key="1">
    <source>
        <dbReference type="ARBA" id="ARBA00006723"/>
    </source>
</evidence>
<dbReference type="Proteomes" id="UP001595476">
    <property type="component" value="Unassembled WGS sequence"/>
</dbReference>
<protein>
    <submittedName>
        <fullName evidence="4">4-oxalocrotonate tautomerase family protein</fullName>
    </submittedName>
</protein>
<organism evidence="4 5">
    <name type="scientific">Litoribrevibacter euphylliae</name>
    <dbReference type="NCBI Taxonomy" id="1834034"/>
    <lineage>
        <taxon>Bacteria</taxon>
        <taxon>Pseudomonadati</taxon>
        <taxon>Pseudomonadota</taxon>
        <taxon>Gammaproteobacteria</taxon>
        <taxon>Oceanospirillales</taxon>
        <taxon>Oceanospirillaceae</taxon>
        <taxon>Litoribrevibacter</taxon>
    </lineage>
</organism>
<keyword evidence="5" id="KW-1185">Reference proteome</keyword>
<feature type="domain" description="4-oxalocrotonate tautomerase-like" evidence="3">
    <location>
        <begin position="2"/>
        <end position="62"/>
    </location>
</feature>
<dbReference type="RefSeq" id="WP_386720176.1">
    <property type="nucleotide sequence ID" value="NZ_JBHRSZ010000004.1"/>
</dbReference>
<dbReference type="Pfam" id="PF01361">
    <property type="entry name" value="Tautomerase"/>
    <property type="match status" value="1"/>
</dbReference>
<dbReference type="InterPro" id="IPR014347">
    <property type="entry name" value="Tautomerase/MIF_sf"/>
</dbReference>
<dbReference type="Gene3D" id="3.30.429.10">
    <property type="entry name" value="Macrophage Migration Inhibitory Factor"/>
    <property type="match status" value="1"/>
</dbReference>
<proteinExistence type="inferred from homology"/>